<evidence type="ECO:0000313" key="3">
    <source>
        <dbReference type="EMBL" id="MFC5750443.1"/>
    </source>
</evidence>
<dbReference type="SMART" id="SM00867">
    <property type="entry name" value="YceI"/>
    <property type="match status" value="1"/>
</dbReference>
<evidence type="ECO:0000259" key="2">
    <source>
        <dbReference type="SMART" id="SM00867"/>
    </source>
</evidence>
<dbReference type="Pfam" id="PF04264">
    <property type="entry name" value="YceI"/>
    <property type="match status" value="1"/>
</dbReference>
<reference evidence="4" key="1">
    <citation type="journal article" date="2019" name="Int. J. Syst. Evol. Microbiol.">
        <title>The Global Catalogue of Microorganisms (GCM) 10K type strain sequencing project: providing services to taxonomists for standard genome sequencing and annotation.</title>
        <authorList>
            <consortium name="The Broad Institute Genomics Platform"/>
            <consortium name="The Broad Institute Genome Sequencing Center for Infectious Disease"/>
            <person name="Wu L."/>
            <person name="Ma J."/>
        </authorList>
    </citation>
    <scope>NUCLEOTIDE SEQUENCE [LARGE SCALE GENOMIC DNA]</scope>
    <source>
        <strain evidence="4">KCTC 42087</strain>
    </source>
</reference>
<feature type="domain" description="Lipid/polyisoprenoid-binding YceI-like" evidence="2">
    <location>
        <begin position="18"/>
        <end position="180"/>
    </location>
</feature>
<dbReference type="Gene3D" id="2.40.128.110">
    <property type="entry name" value="Lipid/polyisoprenoid-binding, YceI-like"/>
    <property type="match status" value="1"/>
</dbReference>
<comment type="caution">
    <text evidence="3">The sequence shown here is derived from an EMBL/GenBank/DDBJ whole genome shotgun (WGS) entry which is preliminary data.</text>
</comment>
<protein>
    <submittedName>
        <fullName evidence="3">YceI family protein</fullName>
    </submittedName>
</protein>
<dbReference type="Proteomes" id="UP001596074">
    <property type="component" value="Unassembled WGS sequence"/>
</dbReference>
<dbReference type="EMBL" id="JBHSON010000053">
    <property type="protein sequence ID" value="MFC5750443.1"/>
    <property type="molecule type" value="Genomic_DNA"/>
</dbReference>
<dbReference type="InterPro" id="IPR007372">
    <property type="entry name" value="Lipid/polyisoprenoid-bd_YceI"/>
</dbReference>
<proteinExistence type="inferred from homology"/>
<dbReference type="RefSeq" id="WP_378286185.1">
    <property type="nucleotide sequence ID" value="NZ_JBHSON010000053.1"/>
</dbReference>
<dbReference type="PANTHER" id="PTHR34406">
    <property type="entry name" value="PROTEIN YCEI"/>
    <property type="match status" value="1"/>
</dbReference>
<comment type="similarity">
    <text evidence="1">Belongs to the UPF0312 family.</text>
</comment>
<evidence type="ECO:0000256" key="1">
    <source>
        <dbReference type="ARBA" id="ARBA00008812"/>
    </source>
</evidence>
<accession>A0ABW1AA22</accession>
<dbReference type="PANTHER" id="PTHR34406:SF1">
    <property type="entry name" value="PROTEIN YCEI"/>
    <property type="match status" value="1"/>
</dbReference>
<gene>
    <name evidence="3" type="ORF">ACFPZN_32875</name>
</gene>
<evidence type="ECO:0000313" key="4">
    <source>
        <dbReference type="Proteomes" id="UP001596074"/>
    </source>
</evidence>
<sequence length="183" mass="19947">MTTNTTNTNTTLPLIAGRWEIDPFHSSAGFSIRHLGISKVRGRFTRVDAELVVGETLDASSITATVDLASIDTGNPDRDAHVLAPDMLDVERRPRMAFRSTRIEGEGEDWTLDGELTIGEVTRPLALEVEFGGVEESAVDGRRHAGFEAKGKIRRSDFGLGFAPGVLGEVVQITLDVQFVEPR</sequence>
<dbReference type="SUPFAM" id="SSF101874">
    <property type="entry name" value="YceI-like"/>
    <property type="match status" value="1"/>
</dbReference>
<name>A0ABW1AA22_9ACTN</name>
<keyword evidence="4" id="KW-1185">Reference proteome</keyword>
<organism evidence="3 4">
    <name type="scientific">Actinomadura rugatobispora</name>
    <dbReference type="NCBI Taxonomy" id="1994"/>
    <lineage>
        <taxon>Bacteria</taxon>
        <taxon>Bacillati</taxon>
        <taxon>Actinomycetota</taxon>
        <taxon>Actinomycetes</taxon>
        <taxon>Streptosporangiales</taxon>
        <taxon>Thermomonosporaceae</taxon>
        <taxon>Actinomadura</taxon>
    </lineage>
</organism>
<dbReference type="InterPro" id="IPR036761">
    <property type="entry name" value="TTHA0802/YceI-like_sf"/>
</dbReference>